<sequence length="215" mass="23094">MADMNKSTQDDTNDKMQENSLENEAQNSTQDNAQDSIERDSAGFPYRALAMVLIAAALVCAIVGIFMLVDNGRHEVHVRTTPDTSSSSTVSETSTHKDQPNQAKQPTKKADTPEKTQVDKGAVRVIVLNNTTREGYAGTTSGQLKDAGWTNQTAAANCPQGSCGALSASTVFYKDTPQAKAAAEDIAKQLHFTTAARPDWLNNHPEDVVVVLAND</sequence>
<dbReference type="InterPro" id="IPR027381">
    <property type="entry name" value="LytR/CpsA/Psr_C"/>
</dbReference>
<feature type="compositionally biased region" description="Low complexity" evidence="1">
    <location>
        <begin position="81"/>
        <end position="93"/>
    </location>
</feature>
<organism evidence="4 5">
    <name type="scientific">Lawsonella clevelandensis</name>
    <dbReference type="NCBI Taxonomy" id="1528099"/>
    <lineage>
        <taxon>Bacteria</taxon>
        <taxon>Bacillati</taxon>
        <taxon>Actinomycetota</taxon>
        <taxon>Actinomycetes</taxon>
        <taxon>Mycobacteriales</taxon>
        <taxon>Lawsonellaceae</taxon>
        <taxon>Lawsonella</taxon>
    </lineage>
</organism>
<evidence type="ECO:0000313" key="5">
    <source>
        <dbReference type="Proteomes" id="UP000248606"/>
    </source>
</evidence>
<feature type="transmembrane region" description="Helical" evidence="2">
    <location>
        <begin position="48"/>
        <end position="69"/>
    </location>
</feature>
<evidence type="ECO:0000256" key="1">
    <source>
        <dbReference type="SAM" id="MobiDB-lite"/>
    </source>
</evidence>
<evidence type="ECO:0000259" key="3">
    <source>
        <dbReference type="Pfam" id="PF13399"/>
    </source>
</evidence>
<feature type="compositionally biased region" description="Basic and acidic residues" evidence="1">
    <location>
        <begin position="8"/>
        <end position="17"/>
    </location>
</feature>
<evidence type="ECO:0000256" key="2">
    <source>
        <dbReference type="SAM" id="Phobius"/>
    </source>
</evidence>
<dbReference type="EMBL" id="QFOZ01000004">
    <property type="protein sequence ID" value="PZP89112.1"/>
    <property type="molecule type" value="Genomic_DNA"/>
</dbReference>
<protein>
    <recommendedName>
        <fullName evidence="3">LytR/CpsA/Psr regulator C-terminal domain-containing protein</fullName>
    </recommendedName>
</protein>
<keyword evidence="2" id="KW-0812">Transmembrane</keyword>
<name>A0A2W5K9F2_9ACTN</name>
<gene>
    <name evidence="4" type="ORF">DI579_04270</name>
</gene>
<reference evidence="4 5" key="1">
    <citation type="submission" date="2017-08" db="EMBL/GenBank/DDBJ databases">
        <title>Infants hospitalized years apart are colonized by the same room-sourced microbial strains.</title>
        <authorList>
            <person name="Brooks B."/>
            <person name="Olm M.R."/>
            <person name="Firek B.A."/>
            <person name="Baker R."/>
            <person name="Thomas B.C."/>
            <person name="Morowitz M.J."/>
            <person name="Banfield J.F."/>
        </authorList>
    </citation>
    <scope>NUCLEOTIDE SEQUENCE [LARGE SCALE GENOMIC DNA]</scope>
    <source>
        <strain evidence="4">S2_006_000_R1_57</strain>
    </source>
</reference>
<feature type="region of interest" description="Disordered" evidence="1">
    <location>
        <begin position="78"/>
        <end position="120"/>
    </location>
</feature>
<keyword evidence="2" id="KW-1133">Transmembrane helix</keyword>
<accession>A0A2W5K9F2</accession>
<keyword evidence="2" id="KW-0472">Membrane</keyword>
<dbReference type="Proteomes" id="UP000248606">
    <property type="component" value="Unassembled WGS sequence"/>
</dbReference>
<comment type="caution">
    <text evidence="4">The sequence shown here is derived from an EMBL/GenBank/DDBJ whole genome shotgun (WGS) entry which is preliminary data.</text>
</comment>
<dbReference type="AlphaFoldDB" id="A0A2W5K9F2"/>
<feature type="compositionally biased region" description="Basic and acidic residues" evidence="1">
    <location>
        <begin position="108"/>
        <end position="120"/>
    </location>
</feature>
<feature type="region of interest" description="Disordered" evidence="1">
    <location>
        <begin position="1"/>
        <end position="35"/>
    </location>
</feature>
<proteinExistence type="predicted"/>
<feature type="domain" description="LytR/CpsA/Psr regulator C-terminal" evidence="3">
    <location>
        <begin position="123"/>
        <end position="215"/>
    </location>
</feature>
<evidence type="ECO:0000313" key="4">
    <source>
        <dbReference type="EMBL" id="PZP89112.1"/>
    </source>
</evidence>
<dbReference type="Pfam" id="PF13399">
    <property type="entry name" value="LytR_C"/>
    <property type="match status" value="1"/>
</dbReference>
<dbReference type="Gene3D" id="3.30.70.2390">
    <property type="match status" value="1"/>
</dbReference>
<feature type="compositionally biased region" description="Polar residues" evidence="1">
    <location>
        <begin position="18"/>
        <end position="35"/>
    </location>
</feature>